<dbReference type="AlphaFoldDB" id="M5FUY7"/>
<reference evidence="2 3" key="1">
    <citation type="journal article" date="2012" name="Science">
        <title>The Paleozoic origin of enzymatic lignin decomposition reconstructed from 31 fungal genomes.</title>
        <authorList>
            <person name="Floudas D."/>
            <person name="Binder M."/>
            <person name="Riley R."/>
            <person name="Barry K."/>
            <person name="Blanchette R.A."/>
            <person name="Henrissat B."/>
            <person name="Martinez A.T."/>
            <person name="Otillar R."/>
            <person name="Spatafora J.W."/>
            <person name="Yadav J.S."/>
            <person name="Aerts A."/>
            <person name="Benoit I."/>
            <person name="Boyd A."/>
            <person name="Carlson A."/>
            <person name="Copeland A."/>
            <person name="Coutinho P.M."/>
            <person name="de Vries R.P."/>
            <person name="Ferreira P."/>
            <person name="Findley K."/>
            <person name="Foster B."/>
            <person name="Gaskell J."/>
            <person name="Glotzer D."/>
            <person name="Gorecki P."/>
            <person name="Heitman J."/>
            <person name="Hesse C."/>
            <person name="Hori C."/>
            <person name="Igarashi K."/>
            <person name="Jurgens J.A."/>
            <person name="Kallen N."/>
            <person name="Kersten P."/>
            <person name="Kohler A."/>
            <person name="Kuees U."/>
            <person name="Kumar T.K.A."/>
            <person name="Kuo A."/>
            <person name="LaButti K."/>
            <person name="Larrondo L.F."/>
            <person name="Lindquist E."/>
            <person name="Ling A."/>
            <person name="Lombard V."/>
            <person name="Lucas S."/>
            <person name="Lundell T."/>
            <person name="Martin R."/>
            <person name="McLaughlin D.J."/>
            <person name="Morgenstern I."/>
            <person name="Morin E."/>
            <person name="Murat C."/>
            <person name="Nagy L.G."/>
            <person name="Nolan M."/>
            <person name="Ohm R.A."/>
            <person name="Patyshakuliyeva A."/>
            <person name="Rokas A."/>
            <person name="Ruiz-Duenas F.J."/>
            <person name="Sabat G."/>
            <person name="Salamov A."/>
            <person name="Samejima M."/>
            <person name="Schmutz J."/>
            <person name="Slot J.C."/>
            <person name="St John F."/>
            <person name="Stenlid J."/>
            <person name="Sun H."/>
            <person name="Sun S."/>
            <person name="Syed K."/>
            <person name="Tsang A."/>
            <person name="Wiebenga A."/>
            <person name="Young D."/>
            <person name="Pisabarro A."/>
            <person name="Eastwood D.C."/>
            <person name="Martin F."/>
            <person name="Cullen D."/>
            <person name="Grigoriev I.V."/>
            <person name="Hibbett D.S."/>
        </authorList>
    </citation>
    <scope>NUCLEOTIDE SEQUENCE [LARGE SCALE GENOMIC DNA]</scope>
    <source>
        <strain evidence="2 3">DJM-731 SS1</strain>
    </source>
</reference>
<organism evidence="2 3">
    <name type="scientific">Dacryopinax primogenitus (strain DJM 731)</name>
    <name type="common">Brown rot fungus</name>
    <dbReference type="NCBI Taxonomy" id="1858805"/>
    <lineage>
        <taxon>Eukaryota</taxon>
        <taxon>Fungi</taxon>
        <taxon>Dikarya</taxon>
        <taxon>Basidiomycota</taxon>
        <taxon>Agaricomycotina</taxon>
        <taxon>Dacrymycetes</taxon>
        <taxon>Dacrymycetales</taxon>
        <taxon>Dacrymycetaceae</taxon>
        <taxon>Dacryopinax</taxon>
    </lineage>
</organism>
<sequence>MQIEERVEAQVTEHVEDPGEAEAAQVPDGAPEPEMVDPAELPNLQVEDTGAMKGVQATDAEVLQTVDGVHEDDTGEFFTGPMDT</sequence>
<dbReference type="GeneID" id="63687977"/>
<feature type="compositionally biased region" description="Basic and acidic residues" evidence="1">
    <location>
        <begin position="1"/>
        <end position="17"/>
    </location>
</feature>
<dbReference type="Proteomes" id="UP000030653">
    <property type="component" value="Unassembled WGS sequence"/>
</dbReference>
<dbReference type="EMBL" id="JH795864">
    <property type="protein sequence ID" value="EJU01586.1"/>
    <property type="molecule type" value="Genomic_DNA"/>
</dbReference>
<gene>
    <name evidence="2" type="ORF">DACRYDRAFT_22665</name>
</gene>
<protein>
    <submittedName>
        <fullName evidence="2">Uncharacterized protein</fullName>
    </submittedName>
</protein>
<evidence type="ECO:0000256" key="1">
    <source>
        <dbReference type="SAM" id="MobiDB-lite"/>
    </source>
</evidence>
<keyword evidence="3" id="KW-1185">Reference proteome</keyword>
<dbReference type="HOGENOM" id="CLU_2527406_0_0_1"/>
<name>M5FUY7_DACPD</name>
<evidence type="ECO:0000313" key="3">
    <source>
        <dbReference type="Proteomes" id="UP000030653"/>
    </source>
</evidence>
<dbReference type="RefSeq" id="XP_040628483.1">
    <property type="nucleotide sequence ID" value="XM_040772915.1"/>
</dbReference>
<feature type="region of interest" description="Disordered" evidence="1">
    <location>
        <begin position="1"/>
        <end position="37"/>
    </location>
</feature>
<accession>M5FUY7</accession>
<proteinExistence type="predicted"/>
<evidence type="ECO:0000313" key="2">
    <source>
        <dbReference type="EMBL" id="EJU01586.1"/>
    </source>
</evidence>